<keyword evidence="5" id="KW-1185">Reference proteome</keyword>
<dbReference type="PANTHER" id="PTHR38113">
    <property type="match status" value="1"/>
</dbReference>
<dbReference type="Pfam" id="PF05670">
    <property type="entry name" value="NFACT-R_1"/>
    <property type="match status" value="1"/>
</dbReference>
<proteinExistence type="predicted"/>
<accession>A0A364MZX2</accession>
<feature type="region of interest" description="Disordered" evidence="1">
    <location>
        <begin position="834"/>
        <end position="886"/>
    </location>
</feature>
<evidence type="ECO:0000313" key="4">
    <source>
        <dbReference type="EMBL" id="RAR08274.1"/>
    </source>
</evidence>
<gene>
    <name evidence="4" type="ORF">DDE83_006034</name>
</gene>
<evidence type="ECO:0000259" key="2">
    <source>
        <dbReference type="Pfam" id="PF05670"/>
    </source>
</evidence>
<sequence length="886" mass="101261">MVYYFSSNTTSPSAFIYVGKDKVENEELIKYGWDEDVWFHADNLSSAHIYVRLPEGEDWEKMTKELLIDCAQLTKANSIEGNKKDNVTIVYTPWSNLKKDGSMAVGQVGFKDQRKVKRIHVEQRENPIVNRLNKTKVEKFPDLREEREARRAELRKREQGALQAKRKEEARIAKERKELAWRRDHAYDDVMTEENLEENSNENRDENFLDDFIATLDQARAAMKKKKKPYKIVLEAVTQEKKKLHSILTYASNAPTGFGFIPAGHPEFTEWCKEQCRQRNLDVHIVSAKPKNKMHSDPEKLSHHVHRVGHHFPLQIIDLACSKFGYTYNERHGLRKAKDGDRTNWIAQRFEDYSSRQVKQGGPTTENETKGYIHGAVREMFPKIPEADLQAIVTHAFEEGTNRVGNAKELSLARRVQLAVVAHIRHTYTDYDKLLKSGGWMEARSKVEHVSLAKLKEWRDEAGEQSNELEETFREVIVLDDDDEESSEDGSMSTPDEREQSMEIVSSRATARDLQPELHANHTRNDMRGAPRRTIVLPRYPAPPLSGIVPGPSHSQPYQHHPAPPVRAPLDSEPRLGPRGEVYRYGPNNPGDQRARPADPSTSLRSAQPIVREINGRLYKLQPIEEPRGNSVSRYDLPLPPPPPHMHGGFAHTAPPRSNAQERLPTNTRRPSDQDVVLPSVEPETVDLTSSPRHNASGHHPVQSHNPHMLHNQVQSPKRKAFDSFADERHFQAEQYTKRLRPVYREEIHPRTYAGGPSEFRPNQRMDPHSALRPPPPDHVIDLTSSPYGPASNTGRGHFAAPRSFTDNNPRGYVLAPPPPLRLPPRDVRGAHYAADEPPRIYAPDARAYESRAPPARDYIPLGDRRQPPRIEEESRRYLRSGVRYG</sequence>
<feature type="domain" description="NFACT RNA-binding" evidence="2">
    <location>
        <begin position="1"/>
        <end position="112"/>
    </location>
</feature>
<feature type="compositionally biased region" description="Basic and acidic residues" evidence="1">
    <location>
        <begin position="510"/>
        <end position="529"/>
    </location>
</feature>
<evidence type="ECO:0000256" key="1">
    <source>
        <dbReference type="SAM" id="MobiDB-lite"/>
    </source>
</evidence>
<evidence type="ECO:0008006" key="6">
    <source>
        <dbReference type="Google" id="ProtNLM"/>
    </source>
</evidence>
<evidence type="ECO:0000259" key="3">
    <source>
        <dbReference type="Pfam" id="PF10056"/>
    </source>
</evidence>
<feature type="domain" description="DUF2293" evidence="3">
    <location>
        <begin position="376"/>
        <end position="459"/>
    </location>
</feature>
<feature type="compositionally biased region" description="Polar residues" evidence="1">
    <location>
        <begin position="656"/>
        <end position="669"/>
    </location>
</feature>
<organism evidence="4 5">
    <name type="scientific">Stemphylium lycopersici</name>
    <name type="common">Tomato gray leaf spot disease fungus</name>
    <name type="synonym">Thyrospora lycopersici</name>
    <dbReference type="NCBI Taxonomy" id="183478"/>
    <lineage>
        <taxon>Eukaryota</taxon>
        <taxon>Fungi</taxon>
        <taxon>Dikarya</taxon>
        <taxon>Ascomycota</taxon>
        <taxon>Pezizomycotina</taxon>
        <taxon>Dothideomycetes</taxon>
        <taxon>Pleosporomycetidae</taxon>
        <taxon>Pleosporales</taxon>
        <taxon>Pleosporineae</taxon>
        <taxon>Pleosporaceae</taxon>
        <taxon>Stemphylium</taxon>
    </lineage>
</organism>
<dbReference type="Pfam" id="PF10056">
    <property type="entry name" value="DUF2293"/>
    <property type="match status" value="1"/>
</dbReference>
<evidence type="ECO:0000313" key="5">
    <source>
        <dbReference type="Proteomes" id="UP000249619"/>
    </source>
</evidence>
<dbReference type="EMBL" id="QGDH01000088">
    <property type="protein sequence ID" value="RAR08274.1"/>
    <property type="molecule type" value="Genomic_DNA"/>
</dbReference>
<feature type="compositionally biased region" description="Acidic residues" evidence="1">
    <location>
        <begin position="478"/>
        <end position="488"/>
    </location>
</feature>
<dbReference type="Proteomes" id="UP000249619">
    <property type="component" value="Unassembled WGS sequence"/>
</dbReference>
<protein>
    <recommendedName>
        <fullName evidence="6">DUF2293 domain-containing protein</fullName>
    </recommendedName>
</protein>
<dbReference type="STRING" id="183478.A0A364MZX2"/>
<comment type="caution">
    <text evidence="4">The sequence shown here is derived from an EMBL/GenBank/DDBJ whole genome shotgun (WGS) entry which is preliminary data.</text>
</comment>
<feature type="region of interest" description="Disordered" evidence="1">
    <location>
        <begin position="475"/>
        <end position="710"/>
    </location>
</feature>
<dbReference type="InterPro" id="IPR008532">
    <property type="entry name" value="NFACT_RNA-bd"/>
</dbReference>
<reference evidence="5" key="1">
    <citation type="submission" date="2018-05" db="EMBL/GenBank/DDBJ databases">
        <title>Draft genome sequence of Stemphylium lycopersici strain CIDEFI 213.</title>
        <authorList>
            <person name="Medina R."/>
            <person name="Franco M.E.E."/>
            <person name="Lucentini C.G."/>
            <person name="Saparrat M.C.N."/>
            <person name="Balatti P.A."/>
        </authorList>
    </citation>
    <scope>NUCLEOTIDE SEQUENCE [LARGE SCALE GENOMIC DNA]</scope>
    <source>
        <strain evidence="5">CIDEFI 213</strain>
    </source>
</reference>
<feature type="compositionally biased region" description="Basic and acidic residues" evidence="1">
    <location>
        <begin position="570"/>
        <end position="582"/>
    </location>
</feature>
<feature type="region of interest" description="Disordered" evidence="1">
    <location>
        <begin position="747"/>
        <end position="779"/>
    </location>
</feature>
<dbReference type="InterPro" id="IPR018744">
    <property type="entry name" value="DUF2293"/>
</dbReference>
<dbReference type="OrthoDB" id="5288828at2759"/>
<feature type="compositionally biased region" description="Basic and acidic residues" evidence="1">
    <location>
        <begin position="863"/>
        <end position="877"/>
    </location>
</feature>
<dbReference type="AlphaFoldDB" id="A0A364MZX2"/>
<dbReference type="PANTHER" id="PTHR38113:SF1">
    <property type="entry name" value="DUF2293 DOMAIN-CONTAINING PROTEIN"/>
    <property type="match status" value="1"/>
</dbReference>
<name>A0A364MZX2_STELY</name>